<organism evidence="1 2">
    <name type="scientific">Cronobacter dublinensis</name>
    <dbReference type="NCBI Taxonomy" id="413497"/>
    <lineage>
        <taxon>Bacteria</taxon>
        <taxon>Pseudomonadati</taxon>
        <taxon>Pseudomonadota</taxon>
        <taxon>Gammaproteobacteria</taxon>
        <taxon>Enterobacterales</taxon>
        <taxon>Enterobacteriaceae</taxon>
        <taxon>Cronobacter</taxon>
    </lineage>
</organism>
<dbReference type="EMBL" id="RPBY01000001">
    <property type="protein sequence ID" value="NCH86253.1"/>
    <property type="molecule type" value="Genomic_DNA"/>
</dbReference>
<reference evidence="1" key="1">
    <citation type="submission" date="2018-11" db="EMBL/GenBank/DDBJ databases">
        <title>Genomics analysis of Putative Virulence Factors on Adhesion and Cytotoxicity for Cronobacter spp.</title>
        <authorList>
            <person name="Cui J."/>
        </authorList>
    </citation>
    <scope>NUCLEOTIDE SEQUENCE</scope>
    <source>
        <strain evidence="1">SD69</strain>
    </source>
</reference>
<dbReference type="RefSeq" id="WP_161590248.1">
    <property type="nucleotide sequence ID" value="NZ_RPBY01000001.1"/>
</dbReference>
<dbReference type="Proteomes" id="UP000778262">
    <property type="component" value="Unassembled WGS sequence"/>
</dbReference>
<sequence>MKMVMSDVETYYISSNDNSRLVRYDVIKIDDDSFVVKVFDNEYLGKSLPSFMYEIAEIKVNRDDFNLENNIGSTSVLRNCLPTSFNGHVLVKCQQHRDSLESRQYQ</sequence>
<comment type="caution">
    <text evidence="1">The sequence shown here is derived from an EMBL/GenBank/DDBJ whole genome shotgun (WGS) entry which is preliminary data.</text>
</comment>
<dbReference type="AlphaFoldDB" id="A0A9Q4T3B8"/>
<proteinExistence type="predicted"/>
<protein>
    <submittedName>
        <fullName evidence="1">Uncharacterized protein</fullName>
    </submittedName>
</protein>
<evidence type="ECO:0000313" key="1">
    <source>
        <dbReference type="EMBL" id="NCH86253.1"/>
    </source>
</evidence>
<gene>
    <name evidence="1" type="ORF">EHJ13_02085</name>
</gene>
<name>A0A9Q4T3B8_9ENTR</name>
<evidence type="ECO:0000313" key="2">
    <source>
        <dbReference type="Proteomes" id="UP000778262"/>
    </source>
</evidence>
<accession>A0A9Q4T3B8</accession>